<dbReference type="HOGENOM" id="CLU_543617_0_0_2"/>
<dbReference type="KEGG" id="mvu:Metvu_1042"/>
<evidence type="ECO:0000313" key="1">
    <source>
        <dbReference type="EMBL" id="ACX72900.1"/>
    </source>
</evidence>
<keyword evidence="2" id="KW-1185">Reference proteome</keyword>
<name>C9RH48_METVM</name>
<sequence length="501" mass="57561">MNMVDWKTKFIGTPTYSDLNNFFSIDLSINETRTFGSTNNNLQRLFVGNEIIDDKNVNIDFNIDFNLPDLIDFGFNLPDVNARTGYIYFNLEIQQLGFSMWRGVPYIRFPDRNMIFPSGYRLSNGNIYWGTDIEVGWITSLVQRSIKLTGSTERDILAEFGIYDQQFIDFLKNFVYNAYNLMKKYTDWYNHLADNSNTLSVAIAVNTARQIFNALSQYNIQGIVDIAKQKLGDAYEYVKDPNVLISIGLNYAIDALGDAIVGALGLSEGIAVILGFMLYSAAESIMDGVKKWNEWKQTNGDNVVSFAKFLTNYFNPTPENPIDADNFWGNWAEHIIESCSAIANFLGISKNNYTWEDFLNEISKLAPQLITEDLKFTVDYTFEYTLVNCNYGFAKYDGWFFPKYHIYKAYNLQPSNYKLCGMIPLPNGDVFLREIELTKDNIDKLFNKPNFPLLMLKTWKGTYALLSQVMENEGITKFVIGSTFPSYLQMKAYNILKIRIE</sequence>
<dbReference type="AlphaFoldDB" id="C9RH48"/>
<evidence type="ECO:0000313" key="2">
    <source>
        <dbReference type="Proteomes" id="UP000002063"/>
    </source>
</evidence>
<dbReference type="STRING" id="579137.Metvu_1042"/>
<dbReference type="eggNOG" id="arCOG09564">
    <property type="taxonomic scope" value="Archaea"/>
</dbReference>
<dbReference type="Proteomes" id="UP000002063">
    <property type="component" value="Chromosome"/>
</dbReference>
<proteinExistence type="predicted"/>
<accession>C9RH48</accession>
<protein>
    <submittedName>
        <fullName evidence="1">Uncharacterized protein</fullName>
    </submittedName>
</protein>
<organism evidence="1 2">
    <name type="scientific">Methanocaldococcus vulcanius (strain ATCC 700851 / DSM 12094 / M7)</name>
    <name type="common">Methanococcus vulcanius</name>
    <dbReference type="NCBI Taxonomy" id="579137"/>
    <lineage>
        <taxon>Archaea</taxon>
        <taxon>Methanobacteriati</taxon>
        <taxon>Methanobacteriota</taxon>
        <taxon>Methanomada group</taxon>
        <taxon>Methanococci</taxon>
        <taxon>Methanococcales</taxon>
        <taxon>Methanocaldococcaceae</taxon>
        <taxon>Methanocaldococcus</taxon>
    </lineage>
</organism>
<gene>
    <name evidence="1" type="ordered locus">Metvu_1042</name>
</gene>
<dbReference type="EMBL" id="CP001787">
    <property type="protein sequence ID" value="ACX72900.1"/>
    <property type="molecule type" value="Genomic_DNA"/>
</dbReference>
<reference evidence="1" key="1">
    <citation type="submission" date="2009-10" db="EMBL/GenBank/DDBJ databases">
        <title>Complete sequence of chromosome of Methanocaldococcus vulcanius M7.</title>
        <authorList>
            <consortium name="US DOE Joint Genome Institute"/>
            <person name="Lucas S."/>
            <person name="Copeland A."/>
            <person name="Lapidus A."/>
            <person name="Glavina del Rio T."/>
            <person name="Dalin E."/>
            <person name="Tice H."/>
            <person name="Bruce D."/>
            <person name="Goodwin L."/>
            <person name="Pitluck S."/>
            <person name="Lcollab F.I."/>
            <person name="Brettin T."/>
            <person name="Detter J.C."/>
            <person name="Han C."/>
            <person name="Tapia R."/>
            <person name="Kuske C.R."/>
            <person name="Schmutz J."/>
            <person name="Larimer F."/>
            <person name="Land M."/>
            <person name="Hauser L."/>
            <person name="Kyrpides N."/>
            <person name="Ovchinikova G."/>
            <person name="Sieprawska-Lupa M."/>
            <person name="Whitman W.B."/>
            <person name="Woyke T."/>
        </authorList>
    </citation>
    <scope>NUCLEOTIDE SEQUENCE [LARGE SCALE GENOMIC DNA]</scope>
    <source>
        <strain evidence="1">M7</strain>
    </source>
</reference>